<evidence type="ECO:0000313" key="9">
    <source>
        <dbReference type="Proteomes" id="UP001498398"/>
    </source>
</evidence>
<evidence type="ECO:0000256" key="5">
    <source>
        <dbReference type="SAM" id="MobiDB-lite"/>
    </source>
</evidence>
<dbReference type="Pfam" id="PF08510">
    <property type="entry name" value="PIG-P"/>
    <property type="match status" value="1"/>
</dbReference>
<proteinExistence type="predicted"/>
<organism evidence="8 9">
    <name type="scientific">Marasmiellus scandens</name>
    <dbReference type="NCBI Taxonomy" id="2682957"/>
    <lineage>
        <taxon>Eukaryota</taxon>
        <taxon>Fungi</taxon>
        <taxon>Dikarya</taxon>
        <taxon>Basidiomycota</taxon>
        <taxon>Agaricomycotina</taxon>
        <taxon>Agaricomycetes</taxon>
        <taxon>Agaricomycetidae</taxon>
        <taxon>Agaricales</taxon>
        <taxon>Marasmiineae</taxon>
        <taxon>Omphalotaceae</taxon>
        <taxon>Marasmiellus</taxon>
    </lineage>
</organism>
<reference evidence="8 9" key="1">
    <citation type="submission" date="2024-01" db="EMBL/GenBank/DDBJ databases">
        <title>A draft genome for the cacao thread blight pathogen Marasmiellus scandens.</title>
        <authorList>
            <person name="Baruah I.K."/>
            <person name="Leung J."/>
            <person name="Bukari Y."/>
            <person name="Amoako-Attah I."/>
            <person name="Meinhardt L.W."/>
            <person name="Bailey B.A."/>
            <person name="Cohen S.P."/>
        </authorList>
    </citation>
    <scope>NUCLEOTIDE SEQUENCE [LARGE SCALE GENOMIC DNA]</scope>
    <source>
        <strain evidence="8 9">GH-19</strain>
    </source>
</reference>
<comment type="subcellular location">
    <subcellularLocation>
        <location evidence="1">Membrane</location>
        <topology evidence="1">Multi-pass membrane protein</topology>
    </subcellularLocation>
</comment>
<evidence type="ECO:0000256" key="4">
    <source>
        <dbReference type="ARBA" id="ARBA00023136"/>
    </source>
</evidence>
<dbReference type="InterPro" id="IPR013717">
    <property type="entry name" value="PIG-P"/>
</dbReference>
<sequence>MRTVSPTSPTSPVASFPSSPPEYKSRAPEFYGFVAWTSTSFLFVVYVLWALLPDECIVWLGIDWYPNREWAILFPAWSIVVVLLTYFVYFALTLHGTPAFNHTSTIADSRGQFPKLSFEKGEDEKRALLSAYAPFANHDTTPELYDIPIGIVNRVLYGRKNDLKGKTGHEQEL</sequence>
<feature type="region of interest" description="Disordered" evidence="5">
    <location>
        <begin position="1"/>
        <end position="21"/>
    </location>
</feature>
<feature type="domain" description="PIG-P" evidence="7">
    <location>
        <begin position="29"/>
        <end position="157"/>
    </location>
</feature>
<evidence type="ECO:0000256" key="3">
    <source>
        <dbReference type="ARBA" id="ARBA00022989"/>
    </source>
</evidence>
<keyword evidence="3 6" id="KW-1133">Transmembrane helix</keyword>
<feature type="transmembrane region" description="Helical" evidence="6">
    <location>
        <begin position="72"/>
        <end position="92"/>
    </location>
</feature>
<evidence type="ECO:0000313" key="8">
    <source>
        <dbReference type="EMBL" id="KAK7466478.1"/>
    </source>
</evidence>
<dbReference type="Proteomes" id="UP001498398">
    <property type="component" value="Unassembled WGS sequence"/>
</dbReference>
<feature type="compositionally biased region" description="Low complexity" evidence="5">
    <location>
        <begin position="1"/>
        <end position="17"/>
    </location>
</feature>
<evidence type="ECO:0000256" key="6">
    <source>
        <dbReference type="SAM" id="Phobius"/>
    </source>
</evidence>
<evidence type="ECO:0000256" key="1">
    <source>
        <dbReference type="ARBA" id="ARBA00004141"/>
    </source>
</evidence>
<protein>
    <recommendedName>
        <fullName evidence="7">PIG-P domain-containing protein</fullName>
    </recommendedName>
</protein>
<keyword evidence="9" id="KW-1185">Reference proteome</keyword>
<comment type="caution">
    <text evidence="8">The sequence shown here is derived from an EMBL/GenBank/DDBJ whole genome shotgun (WGS) entry which is preliminary data.</text>
</comment>
<name>A0ABR1JSF5_9AGAR</name>
<dbReference type="PANTHER" id="PTHR46346:SF1">
    <property type="entry name" value="PHOSPHATIDYLINOSITOL N-ACETYLGLUCOSAMINYLTRANSFERASE SUBUNIT P"/>
    <property type="match status" value="1"/>
</dbReference>
<keyword evidence="2 6" id="KW-0812">Transmembrane</keyword>
<feature type="transmembrane region" description="Helical" evidence="6">
    <location>
        <begin position="30"/>
        <end position="52"/>
    </location>
</feature>
<dbReference type="EMBL" id="JBANRG010000005">
    <property type="protein sequence ID" value="KAK7466478.1"/>
    <property type="molecule type" value="Genomic_DNA"/>
</dbReference>
<evidence type="ECO:0000256" key="2">
    <source>
        <dbReference type="ARBA" id="ARBA00022692"/>
    </source>
</evidence>
<gene>
    <name evidence="8" type="ORF">VKT23_005199</name>
</gene>
<keyword evidence="4 6" id="KW-0472">Membrane</keyword>
<dbReference type="InterPro" id="IPR052263">
    <property type="entry name" value="GPI_Anchor_Biosynth"/>
</dbReference>
<dbReference type="PANTHER" id="PTHR46346">
    <property type="entry name" value="PHOSPHATIDYLINOSITOL N-ACETYLGLUCOSAMINYLTRANSFERASE SUBUNIT P"/>
    <property type="match status" value="1"/>
</dbReference>
<accession>A0ABR1JSF5</accession>
<evidence type="ECO:0000259" key="7">
    <source>
        <dbReference type="Pfam" id="PF08510"/>
    </source>
</evidence>